<keyword evidence="2" id="KW-1185">Reference proteome</keyword>
<evidence type="ECO:0000313" key="1">
    <source>
        <dbReference type="EMBL" id="KAJ8894472.1"/>
    </source>
</evidence>
<dbReference type="Proteomes" id="UP001159363">
    <property type="component" value="Chromosome 2"/>
</dbReference>
<gene>
    <name evidence="1" type="ORF">PR048_007126</name>
</gene>
<evidence type="ECO:0000313" key="2">
    <source>
        <dbReference type="Proteomes" id="UP001159363"/>
    </source>
</evidence>
<comment type="caution">
    <text evidence="1">The sequence shown here is derived from an EMBL/GenBank/DDBJ whole genome shotgun (WGS) entry which is preliminary data.</text>
</comment>
<name>A0ABQ9IDC5_9NEOP</name>
<sequence>MMAAPKSGLQRDFEIVAAGHRAGDPGRNKRIIPRRPAKIEVTQEKRLGDAKSNLLTRERTGTWEDMKQILEENYATRLTIEYYACRLFNARQGANERVANWGSQVDNMVTYLKEAANWGSQVDTMVTYLKEAALRVCRQPQAEDALALVRHLAQACFVQGLDNERIQTIIRSKDRHTGANY</sequence>
<protein>
    <submittedName>
        <fullName evidence="1">Uncharacterized protein</fullName>
    </submittedName>
</protein>
<accession>A0ABQ9IDC5</accession>
<proteinExistence type="predicted"/>
<dbReference type="EMBL" id="JARBHB010000002">
    <property type="protein sequence ID" value="KAJ8894472.1"/>
    <property type="molecule type" value="Genomic_DNA"/>
</dbReference>
<organism evidence="1 2">
    <name type="scientific">Dryococelus australis</name>
    <dbReference type="NCBI Taxonomy" id="614101"/>
    <lineage>
        <taxon>Eukaryota</taxon>
        <taxon>Metazoa</taxon>
        <taxon>Ecdysozoa</taxon>
        <taxon>Arthropoda</taxon>
        <taxon>Hexapoda</taxon>
        <taxon>Insecta</taxon>
        <taxon>Pterygota</taxon>
        <taxon>Neoptera</taxon>
        <taxon>Polyneoptera</taxon>
        <taxon>Phasmatodea</taxon>
        <taxon>Verophasmatodea</taxon>
        <taxon>Anareolatae</taxon>
        <taxon>Phasmatidae</taxon>
        <taxon>Eurycanthinae</taxon>
        <taxon>Dryococelus</taxon>
    </lineage>
</organism>
<reference evidence="1 2" key="1">
    <citation type="submission" date="2023-02" db="EMBL/GenBank/DDBJ databases">
        <title>LHISI_Scaffold_Assembly.</title>
        <authorList>
            <person name="Stuart O.P."/>
            <person name="Cleave R."/>
            <person name="Magrath M.J.L."/>
            <person name="Mikheyev A.S."/>
        </authorList>
    </citation>
    <scope>NUCLEOTIDE SEQUENCE [LARGE SCALE GENOMIC DNA]</scope>
    <source>
        <strain evidence="1">Daus_M_001</strain>
        <tissue evidence="1">Leg muscle</tissue>
    </source>
</reference>